<dbReference type="OrthoDB" id="5975497at2"/>
<dbReference type="CDD" id="cd05483">
    <property type="entry name" value="retropepsin_like_bacteria"/>
    <property type="match status" value="1"/>
</dbReference>
<dbReference type="GO" id="GO:0008233">
    <property type="term" value="F:peptidase activity"/>
    <property type="evidence" value="ECO:0007669"/>
    <property type="project" value="UniProtKB-KW"/>
</dbReference>
<keyword evidence="1" id="KW-0645">Protease</keyword>
<dbReference type="RefSeq" id="WP_092980698.1">
    <property type="nucleotide sequence ID" value="NZ_FOYQ01000001.1"/>
</dbReference>
<dbReference type="SUPFAM" id="SSF50630">
    <property type="entry name" value="Acid proteases"/>
    <property type="match status" value="1"/>
</dbReference>
<protein>
    <submittedName>
        <fullName evidence="1">Aspartyl protease</fullName>
    </submittedName>
</protein>
<organism evidence="1 2">
    <name type="scientific">Robiginitalea myxolifaciens</name>
    <dbReference type="NCBI Taxonomy" id="400055"/>
    <lineage>
        <taxon>Bacteria</taxon>
        <taxon>Pseudomonadati</taxon>
        <taxon>Bacteroidota</taxon>
        <taxon>Flavobacteriia</taxon>
        <taxon>Flavobacteriales</taxon>
        <taxon>Flavobacteriaceae</taxon>
        <taxon>Robiginitalea</taxon>
    </lineage>
</organism>
<evidence type="ECO:0000313" key="2">
    <source>
        <dbReference type="Proteomes" id="UP000199534"/>
    </source>
</evidence>
<accession>A0A1I6FUF2</accession>
<evidence type="ECO:0000313" key="1">
    <source>
        <dbReference type="EMBL" id="SFR33538.1"/>
    </source>
</evidence>
<sequence>MLKNLLEKTGYIRIPLEPTGTDHLALQATLNNKEGLFILDTGASGTCVGMDAALHFEMQEEETELKAAGAGATEMDTRISENNMLRIGDWQCEGLKIILLDLSHVNTALTGQDEQPVDGIIGADVLRMAAGIIDYGEDALYLKSTESDSEL</sequence>
<dbReference type="InterPro" id="IPR021109">
    <property type="entry name" value="Peptidase_aspartic_dom_sf"/>
</dbReference>
<keyword evidence="1" id="KW-0378">Hydrolase</keyword>
<name>A0A1I6FUF2_9FLAO</name>
<dbReference type="EMBL" id="FOYQ01000001">
    <property type="protein sequence ID" value="SFR33538.1"/>
    <property type="molecule type" value="Genomic_DNA"/>
</dbReference>
<proteinExistence type="predicted"/>
<dbReference type="STRING" id="400055.SAMN04490243_0690"/>
<reference evidence="1 2" key="1">
    <citation type="submission" date="2016-10" db="EMBL/GenBank/DDBJ databases">
        <authorList>
            <person name="de Groot N.N."/>
        </authorList>
    </citation>
    <scope>NUCLEOTIDE SEQUENCE [LARGE SCALE GENOMIC DNA]</scope>
    <source>
        <strain evidence="1 2">DSM 21019</strain>
    </source>
</reference>
<dbReference type="AlphaFoldDB" id="A0A1I6FUF2"/>
<keyword evidence="2" id="KW-1185">Reference proteome</keyword>
<gene>
    <name evidence="1" type="ORF">SAMN04490243_0690</name>
</gene>
<dbReference type="GO" id="GO:0006508">
    <property type="term" value="P:proteolysis"/>
    <property type="evidence" value="ECO:0007669"/>
    <property type="project" value="UniProtKB-KW"/>
</dbReference>
<dbReference type="Pfam" id="PF13650">
    <property type="entry name" value="Asp_protease_2"/>
    <property type="match status" value="1"/>
</dbReference>
<dbReference type="Proteomes" id="UP000199534">
    <property type="component" value="Unassembled WGS sequence"/>
</dbReference>
<dbReference type="Gene3D" id="2.40.70.10">
    <property type="entry name" value="Acid Proteases"/>
    <property type="match status" value="1"/>
</dbReference>
<dbReference type="InterPro" id="IPR034122">
    <property type="entry name" value="Retropepsin-like_bacterial"/>
</dbReference>